<dbReference type="Gene3D" id="1.10.10.10">
    <property type="entry name" value="Winged helix-like DNA-binding domain superfamily/Winged helix DNA-binding domain"/>
    <property type="match status" value="1"/>
</dbReference>
<organism evidence="2 3">
    <name type="scientific">Oxalobacter vibrioformis</name>
    <dbReference type="NCBI Taxonomy" id="933080"/>
    <lineage>
        <taxon>Bacteria</taxon>
        <taxon>Pseudomonadati</taxon>
        <taxon>Pseudomonadota</taxon>
        <taxon>Betaproteobacteria</taxon>
        <taxon>Burkholderiales</taxon>
        <taxon>Oxalobacteraceae</taxon>
        <taxon>Oxalobacter</taxon>
    </lineage>
</organism>
<accession>A0A9E9P2Q6</accession>
<proteinExistence type="predicted"/>
<dbReference type="InterPro" id="IPR036388">
    <property type="entry name" value="WH-like_DNA-bd_sf"/>
</dbReference>
<dbReference type="Pfam" id="PF03551">
    <property type="entry name" value="PadR"/>
    <property type="match status" value="1"/>
</dbReference>
<dbReference type="PANTHER" id="PTHR33169:SF14">
    <property type="entry name" value="TRANSCRIPTIONAL REGULATOR RV3488"/>
    <property type="match status" value="1"/>
</dbReference>
<name>A0A9E9P2Q6_9BURK</name>
<gene>
    <name evidence="2" type="ORF">NB640_00315</name>
</gene>
<dbReference type="AlphaFoldDB" id="A0A9E9P2Q6"/>
<dbReference type="SUPFAM" id="SSF46785">
    <property type="entry name" value="Winged helix' DNA-binding domain"/>
    <property type="match status" value="1"/>
</dbReference>
<dbReference type="InterPro" id="IPR036390">
    <property type="entry name" value="WH_DNA-bd_sf"/>
</dbReference>
<dbReference type="InterPro" id="IPR005149">
    <property type="entry name" value="Tscrpt_reg_PadR_N"/>
</dbReference>
<protein>
    <submittedName>
        <fullName evidence="2">PadR family transcriptional regulator</fullName>
    </submittedName>
</protein>
<evidence type="ECO:0000259" key="1">
    <source>
        <dbReference type="Pfam" id="PF03551"/>
    </source>
</evidence>
<dbReference type="RefSeq" id="WP_269309154.1">
    <property type="nucleotide sequence ID" value="NZ_CP098242.1"/>
</dbReference>
<reference evidence="2" key="1">
    <citation type="journal article" date="2022" name="Front. Microbiol.">
        <title>New perspectives on an old grouping: The genomic and phenotypic variability of Oxalobacter formigenes and the implications for calcium oxalate stone prevention.</title>
        <authorList>
            <person name="Chmiel J.A."/>
            <person name="Carr C."/>
            <person name="Stuivenberg G.A."/>
            <person name="Venema R."/>
            <person name="Chanyi R.M."/>
            <person name="Al K.F."/>
            <person name="Giguere D."/>
            <person name="Say H."/>
            <person name="Akouris P.P."/>
            <person name="Dominguez Romero S.A."/>
            <person name="Kwong A."/>
            <person name="Tai V."/>
            <person name="Koval S.F."/>
            <person name="Razvi H."/>
            <person name="Bjazevic J."/>
            <person name="Burton J.P."/>
        </authorList>
    </citation>
    <scope>NUCLEOTIDE SEQUENCE</scope>
    <source>
        <strain evidence="2">WoOx3</strain>
    </source>
</reference>
<evidence type="ECO:0000313" key="2">
    <source>
        <dbReference type="EMBL" id="WAW10154.1"/>
    </source>
</evidence>
<sequence>MTASHLNIDAHCGCSEDGKGCLCVAPCACHGYGPKLEGFLIPCLLLFLKRKPAHGYELMEELSRMPFLKSLPDPGVIYRQLRRMKTDDLVQSHLEPGKNGPARTVYSLSPQGVAYLLACTASLEGIRAMIEGFLAFTPASPDQEDAP</sequence>
<dbReference type="EMBL" id="CP098242">
    <property type="protein sequence ID" value="WAW10154.1"/>
    <property type="molecule type" value="Genomic_DNA"/>
</dbReference>
<keyword evidence="3" id="KW-1185">Reference proteome</keyword>
<dbReference type="KEGG" id="ovb:NB640_00315"/>
<evidence type="ECO:0000313" key="3">
    <source>
        <dbReference type="Proteomes" id="UP001156215"/>
    </source>
</evidence>
<dbReference type="PANTHER" id="PTHR33169">
    <property type="entry name" value="PADR-FAMILY TRANSCRIPTIONAL REGULATOR"/>
    <property type="match status" value="1"/>
</dbReference>
<feature type="domain" description="Transcription regulator PadR N-terminal" evidence="1">
    <location>
        <begin position="44"/>
        <end position="116"/>
    </location>
</feature>
<dbReference type="Proteomes" id="UP001156215">
    <property type="component" value="Chromosome"/>
</dbReference>
<dbReference type="InterPro" id="IPR052509">
    <property type="entry name" value="Metal_resp_DNA-bind_regulator"/>
</dbReference>